<organism evidence="1 2">
    <name type="scientific">Heyndrickxia sporothermodurans</name>
    <dbReference type="NCBI Taxonomy" id="46224"/>
    <lineage>
        <taxon>Bacteria</taxon>
        <taxon>Bacillati</taxon>
        <taxon>Bacillota</taxon>
        <taxon>Bacilli</taxon>
        <taxon>Bacillales</taxon>
        <taxon>Bacillaceae</taxon>
        <taxon>Heyndrickxia</taxon>
    </lineage>
</organism>
<comment type="caution">
    <text evidence="1">The sequence shown here is derived from an EMBL/GenBank/DDBJ whole genome shotgun (WGS) entry which is preliminary data.</text>
</comment>
<protein>
    <submittedName>
        <fullName evidence="1">Uncharacterized protein</fullName>
    </submittedName>
</protein>
<dbReference type="PATRIC" id="fig|46224.3.peg.3535"/>
<evidence type="ECO:0000313" key="1">
    <source>
        <dbReference type="EMBL" id="KYD03476.1"/>
    </source>
</evidence>
<accession>A0A150KUU1</accession>
<name>A0A150KUU1_9BACI</name>
<dbReference type="Proteomes" id="UP000075666">
    <property type="component" value="Unassembled WGS sequence"/>
</dbReference>
<dbReference type="AlphaFoldDB" id="A0A150KUU1"/>
<evidence type="ECO:0000313" key="2">
    <source>
        <dbReference type="Proteomes" id="UP000075666"/>
    </source>
</evidence>
<dbReference type="STRING" id="46224.B4102_3394"/>
<reference evidence="1 2" key="1">
    <citation type="submission" date="2016-01" db="EMBL/GenBank/DDBJ databases">
        <title>Genome Sequences of Twelve Sporeforming Bacillus Species Isolated from Foods.</title>
        <authorList>
            <person name="Berendsen E.M."/>
            <person name="Wells-Bennik M.H."/>
            <person name="Krawcyk A.O."/>
            <person name="De Jong A."/>
            <person name="Holsappel S."/>
            <person name="Eijlander R.T."/>
            <person name="Kuipers O.P."/>
        </authorList>
    </citation>
    <scope>NUCLEOTIDE SEQUENCE [LARGE SCALE GENOMIC DNA]</scope>
    <source>
        <strain evidence="1 2">B4102</strain>
    </source>
</reference>
<sequence>MMKSMLSASKLMKASEVKAFCEEMKNNKQILAQQELVVKSIIFKQNEKAAS</sequence>
<dbReference type="EMBL" id="LQYN01000069">
    <property type="protein sequence ID" value="KYD03476.1"/>
    <property type="molecule type" value="Genomic_DNA"/>
</dbReference>
<keyword evidence="2" id="KW-1185">Reference proteome</keyword>
<proteinExistence type="predicted"/>
<gene>
    <name evidence="1" type="ORF">B4102_3394</name>
</gene>